<organism evidence="4 6">
    <name type="scientific">Schizosaccharomyces japonicus (strain yFS275 / FY16936)</name>
    <name type="common">Fission yeast</name>
    <dbReference type="NCBI Taxonomy" id="402676"/>
    <lineage>
        <taxon>Eukaryota</taxon>
        <taxon>Fungi</taxon>
        <taxon>Dikarya</taxon>
        <taxon>Ascomycota</taxon>
        <taxon>Taphrinomycotina</taxon>
        <taxon>Schizosaccharomycetes</taxon>
        <taxon>Schizosaccharomycetales</taxon>
        <taxon>Schizosaccharomycetaceae</taxon>
        <taxon>Schizosaccharomyces</taxon>
    </lineage>
</organism>
<dbReference type="RefSeq" id="XP_002172318.1">
    <property type="nucleotide sequence ID" value="XM_002172282.2"/>
</dbReference>
<evidence type="ECO:0000313" key="4">
    <source>
        <dbReference type="EMBL" id="EEB06025.1"/>
    </source>
</evidence>
<proteinExistence type="predicted"/>
<dbReference type="STRING" id="402676.B6JXC4"/>
<dbReference type="InterPro" id="IPR003892">
    <property type="entry name" value="CUE"/>
</dbReference>
<feature type="region of interest" description="Disordered" evidence="1">
    <location>
        <begin position="105"/>
        <end position="124"/>
    </location>
</feature>
<reference evidence="4 6" key="1">
    <citation type="journal article" date="2011" name="Science">
        <title>Comparative functional genomics of the fission yeasts.</title>
        <authorList>
            <person name="Rhind N."/>
            <person name="Chen Z."/>
            <person name="Yassour M."/>
            <person name="Thompson D.A."/>
            <person name="Haas B.J."/>
            <person name="Habib N."/>
            <person name="Wapinski I."/>
            <person name="Roy S."/>
            <person name="Lin M.F."/>
            <person name="Heiman D.I."/>
            <person name="Young S.K."/>
            <person name="Furuya K."/>
            <person name="Guo Y."/>
            <person name="Pidoux A."/>
            <person name="Chen H.M."/>
            <person name="Robbertse B."/>
            <person name="Goldberg J.M."/>
            <person name="Aoki K."/>
            <person name="Bayne E.H."/>
            <person name="Berlin A.M."/>
            <person name="Desjardins C.A."/>
            <person name="Dobbs E."/>
            <person name="Dukaj L."/>
            <person name="Fan L."/>
            <person name="FitzGerald M.G."/>
            <person name="French C."/>
            <person name="Gujja S."/>
            <person name="Hansen K."/>
            <person name="Keifenheim D."/>
            <person name="Levin J.Z."/>
            <person name="Mosher R.A."/>
            <person name="Mueller C.A."/>
            <person name="Pfiffner J."/>
            <person name="Priest M."/>
            <person name="Russ C."/>
            <person name="Smialowska A."/>
            <person name="Swoboda P."/>
            <person name="Sykes S.M."/>
            <person name="Vaughn M."/>
            <person name="Vengrova S."/>
            <person name="Yoder R."/>
            <person name="Zeng Q."/>
            <person name="Allshire R."/>
            <person name="Baulcombe D."/>
            <person name="Birren B.W."/>
            <person name="Brown W."/>
            <person name="Ekwall K."/>
            <person name="Kellis M."/>
            <person name="Leatherwood J."/>
            <person name="Levin H."/>
            <person name="Margalit H."/>
            <person name="Martienssen R."/>
            <person name="Nieduszynski C.A."/>
            <person name="Spatafora J.W."/>
            <person name="Friedman N."/>
            <person name="Dalgaard J.Z."/>
            <person name="Baumann P."/>
            <person name="Niki H."/>
            <person name="Regev A."/>
            <person name="Nusbaum C."/>
        </authorList>
    </citation>
    <scope>NUCLEOTIDE SEQUENCE [LARGE SCALE GENOMIC DNA]</scope>
    <source>
        <strain evidence="6">yFS275 / FY16936</strain>
    </source>
</reference>
<dbReference type="HOGENOM" id="CLU_1475953_0_0_1"/>
<dbReference type="Gene3D" id="1.10.8.10">
    <property type="entry name" value="DNA helicase RuvA subunit, C-terminal domain"/>
    <property type="match status" value="1"/>
</dbReference>
<dbReference type="Proteomes" id="UP000001744">
    <property type="component" value="Unassembled WGS sequence"/>
</dbReference>
<dbReference type="SMART" id="SM00546">
    <property type="entry name" value="CUE"/>
    <property type="match status" value="1"/>
</dbReference>
<dbReference type="CDD" id="cd14376">
    <property type="entry name" value="CUE_AUP1_AMFR_like"/>
    <property type="match status" value="1"/>
</dbReference>
<dbReference type="eggNOG" id="ENOG502S6YF">
    <property type="taxonomic scope" value="Eukaryota"/>
</dbReference>
<dbReference type="PROSITE" id="PS51140">
    <property type="entry name" value="CUE"/>
    <property type="match status" value="1"/>
</dbReference>
<keyword evidence="2" id="KW-1133">Transmembrane helix</keyword>
<feature type="domain" description="CUE" evidence="3">
    <location>
        <begin position="42"/>
        <end position="84"/>
    </location>
</feature>
<keyword evidence="2" id="KW-0472">Membrane</keyword>
<dbReference type="OMA" id="RRDIMWD"/>
<feature type="transmembrane region" description="Helical" evidence="2">
    <location>
        <begin position="6"/>
        <end position="24"/>
    </location>
</feature>
<dbReference type="AlphaFoldDB" id="B6JXC4"/>
<dbReference type="GO" id="GO:0043130">
    <property type="term" value="F:ubiquitin binding"/>
    <property type="evidence" value="ECO:0007669"/>
    <property type="project" value="InterPro"/>
</dbReference>
<accession>B6JXC4</accession>
<evidence type="ECO:0000256" key="2">
    <source>
        <dbReference type="SAM" id="Phobius"/>
    </source>
</evidence>
<dbReference type="EMBL" id="KE651166">
    <property type="protein sequence ID" value="EEB06025.1"/>
    <property type="molecule type" value="Genomic_DNA"/>
</dbReference>
<sequence>MQTEQVAGAIVLLTVAAFTLKWVFSSNSKSPATFRSPAVSHEFRDNVFRIHTMFPVVSAAAIAYDLQHTNSADQTIDNILSRQTLPEPPAEWPLNQLFAEAPVNQEATEEHRHDSLSSTGNSKPSLIEKYNLTARLSESFVDTDNKPVKFPSTKQERERLFRKRKEDAILRARKRMEEQANKE</sequence>
<dbReference type="GeneID" id="7048295"/>
<dbReference type="Pfam" id="PF02845">
    <property type="entry name" value="CUE"/>
    <property type="match status" value="1"/>
</dbReference>
<dbReference type="JaponicusDB" id="SJAG_01051">
    <property type="gene designation" value="cue1"/>
</dbReference>
<evidence type="ECO:0000259" key="3">
    <source>
        <dbReference type="PROSITE" id="PS51140"/>
    </source>
</evidence>
<protein>
    <submittedName>
        <fullName evidence="4">CUE domain-containing protein Cue1/4 family protein</fullName>
    </submittedName>
</protein>
<keyword evidence="6" id="KW-1185">Reference proteome</keyword>
<gene>
    <name evidence="5" type="primary">cue1</name>
    <name evidence="4" type="ORF">SJAG_01051</name>
</gene>
<evidence type="ECO:0000313" key="6">
    <source>
        <dbReference type="Proteomes" id="UP000001744"/>
    </source>
</evidence>
<name>B6JXC4_SCHJY</name>
<evidence type="ECO:0000313" key="5">
    <source>
        <dbReference type="JaponicusDB" id="SJAG_01051"/>
    </source>
</evidence>
<dbReference type="VEuPathDB" id="FungiDB:SJAG_01051"/>
<keyword evidence="2" id="KW-0812">Transmembrane</keyword>
<evidence type="ECO:0000256" key="1">
    <source>
        <dbReference type="SAM" id="MobiDB-lite"/>
    </source>
</evidence>